<dbReference type="EC" id="2.7.11.1" evidence="1"/>
<feature type="compositionally biased region" description="Basic residues" evidence="10">
    <location>
        <begin position="280"/>
        <end position="290"/>
    </location>
</feature>
<evidence type="ECO:0000256" key="7">
    <source>
        <dbReference type="ARBA" id="ARBA00047899"/>
    </source>
</evidence>
<keyword evidence="2" id="KW-0723">Serine/threonine-protein kinase</keyword>
<keyword evidence="5" id="KW-0418">Kinase</keyword>
<feature type="binding site" evidence="9">
    <location>
        <position position="125"/>
    </location>
    <ligand>
        <name>ATP</name>
        <dbReference type="ChEBI" id="CHEBI:30616"/>
    </ligand>
</feature>
<comment type="caution">
    <text evidence="12">The sequence shown here is derived from an EMBL/GenBank/DDBJ whole genome shotgun (WGS) entry which is preliminary data.</text>
</comment>
<dbReference type="InterPro" id="IPR011009">
    <property type="entry name" value="Kinase-like_dom_sf"/>
</dbReference>
<protein>
    <recommendedName>
        <fullName evidence="1">non-specific serine/threonine protein kinase</fullName>
        <ecNumber evidence="1">2.7.11.1</ecNumber>
    </recommendedName>
</protein>
<feature type="compositionally biased region" description="Basic and acidic residues" evidence="10">
    <location>
        <begin position="29"/>
        <end position="46"/>
    </location>
</feature>
<dbReference type="PROSITE" id="PS00108">
    <property type="entry name" value="PROTEIN_KINASE_ST"/>
    <property type="match status" value="1"/>
</dbReference>
<feature type="region of interest" description="Disordered" evidence="10">
    <location>
        <begin position="1"/>
        <end position="79"/>
    </location>
</feature>
<dbReference type="Gene3D" id="3.30.200.20">
    <property type="entry name" value="Phosphorylase Kinase, domain 1"/>
    <property type="match status" value="1"/>
</dbReference>
<dbReference type="SMART" id="SM00220">
    <property type="entry name" value="S_TKc"/>
    <property type="match status" value="1"/>
</dbReference>
<reference evidence="12 13" key="1">
    <citation type="submission" date="2024-05" db="EMBL/GenBank/DDBJ databases">
        <title>Genetic variation in Jamaican populations of the coffee berry borer (Hypothenemus hampei).</title>
        <authorList>
            <person name="Errbii M."/>
            <person name="Myrie A."/>
        </authorList>
    </citation>
    <scope>NUCLEOTIDE SEQUENCE [LARGE SCALE GENOMIC DNA]</scope>
    <source>
        <strain evidence="12">JA-Hopewell-2020-01-JO</strain>
        <tissue evidence="12">Whole body</tissue>
    </source>
</reference>
<feature type="domain" description="Protein kinase" evidence="11">
    <location>
        <begin position="96"/>
        <end position="554"/>
    </location>
</feature>
<evidence type="ECO:0000256" key="2">
    <source>
        <dbReference type="ARBA" id="ARBA00022527"/>
    </source>
</evidence>
<dbReference type="GO" id="GO:0004674">
    <property type="term" value="F:protein serine/threonine kinase activity"/>
    <property type="evidence" value="ECO:0007669"/>
    <property type="project" value="UniProtKB-KW"/>
</dbReference>
<dbReference type="InterPro" id="IPR051334">
    <property type="entry name" value="SRPK"/>
</dbReference>
<keyword evidence="13" id="KW-1185">Reference proteome</keyword>
<feature type="compositionally biased region" description="Basic residues" evidence="10">
    <location>
        <begin position="16"/>
        <end position="28"/>
    </location>
</feature>
<sequence>MSAKLDVNRRVLAIQAKKKRHKPGKKKGKNEMNGHGEIQNHSKNEWFRPSSHSSSNETIEECTPCTSEDEEQEDSTDYRKGGYHPVKIGDLFLGRYHVTRKLGWGHFSTVWLCWDLEDKRFVALKIVKSAKHFTETALDEIKILKAVSNSDPSDPKRNKTVQLLNDFKISGVNGVHVCMVFEVLGHHLLKLIIKSNYHGIPLANVRTIMRQVLEGLDYLHTKCKIIHTDIKPENVLVCVSEEFIRKLACEAAEMHQLGMKLPTSLISTAPPQELQPQKMSKNKKKKLKKKAKKQNELLKRQMEQIIEIEEMKRVKENGDMHGDVECTCTTPENSDIATNKLSNGIDELAGGENIAPCDDPPVVIMSEDDSPSLTSKSESKMDLDPAFVECDFEVKIADLGNACWVDKHFTEDIQTRQYRSLEVLLGAGYDTSADIWSTACMAFELATGDYLFEPHSGEDYCRDEDHLAHIIELLGNIPKRIAQSGTNSKFFFNKKNELRHITGLKPWGLEDVLTEKYDWSRKDAEEFAAFLKPMLEFDPNKRATAAECLKHSWLIMGAEPQLSVDD</sequence>
<evidence type="ECO:0000256" key="3">
    <source>
        <dbReference type="ARBA" id="ARBA00022679"/>
    </source>
</evidence>
<dbReference type="Proteomes" id="UP001566132">
    <property type="component" value="Unassembled WGS sequence"/>
</dbReference>
<keyword evidence="4 9" id="KW-0547">Nucleotide-binding</keyword>
<evidence type="ECO:0000256" key="8">
    <source>
        <dbReference type="ARBA" id="ARBA00048679"/>
    </source>
</evidence>
<evidence type="ECO:0000256" key="5">
    <source>
        <dbReference type="ARBA" id="ARBA00022777"/>
    </source>
</evidence>
<evidence type="ECO:0000313" key="13">
    <source>
        <dbReference type="Proteomes" id="UP001566132"/>
    </source>
</evidence>
<dbReference type="Gene3D" id="1.10.510.10">
    <property type="entry name" value="Transferase(Phosphotransferase) domain 1"/>
    <property type="match status" value="1"/>
</dbReference>
<evidence type="ECO:0000256" key="1">
    <source>
        <dbReference type="ARBA" id="ARBA00012513"/>
    </source>
</evidence>
<dbReference type="FunFam" id="3.30.200.20:FF:000163">
    <property type="entry name" value="SRSF protein kinase 2 isoform X1"/>
    <property type="match status" value="1"/>
</dbReference>
<comment type="catalytic activity">
    <reaction evidence="8">
        <text>L-seryl-[protein] + ATP = O-phospho-L-seryl-[protein] + ADP + H(+)</text>
        <dbReference type="Rhea" id="RHEA:17989"/>
        <dbReference type="Rhea" id="RHEA-COMP:9863"/>
        <dbReference type="Rhea" id="RHEA-COMP:11604"/>
        <dbReference type="ChEBI" id="CHEBI:15378"/>
        <dbReference type="ChEBI" id="CHEBI:29999"/>
        <dbReference type="ChEBI" id="CHEBI:30616"/>
        <dbReference type="ChEBI" id="CHEBI:83421"/>
        <dbReference type="ChEBI" id="CHEBI:456216"/>
        <dbReference type="EC" id="2.7.11.1"/>
    </reaction>
</comment>
<keyword evidence="3" id="KW-0808">Transferase</keyword>
<dbReference type="InterPro" id="IPR017441">
    <property type="entry name" value="Protein_kinase_ATP_BS"/>
</dbReference>
<gene>
    <name evidence="12" type="ORF">ABEB36_014369</name>
</gene>
<accession>A0ABD1E552</accession>
<dbReference type="FunFam" id="1.10.510.10:FF:000642">
    <property type="entry name" value="Serine/threonine-protein kinase srpk2"/>
    <property type="match status" value="1"/>
</dbReference>
<comment type="catalytic activity">
    <reaction evidence="7">
        <text>L-threonyl-[protein] + ATP = O-phospho-L-threonyl-[protein] + ADP + H(+)</text>
        <dbReference type="Rhea" id="RHEA:46608"/>
        <dbReference type="Rhea" id="RHEA-COMP:11060"/>
        <dbReference type="Rhea" id="RHEA-COMP:11605"/>
        <dbReference type="ChEBI" id="CHEBI:15378"/>
        <dbReference type="ChEBI" id="CHEBI:30013"/>
        <dbReference type="ChEBI" id="CHEBI:30616"/>
        <dbReference type="ChEBI" id="CHEBI:61977"/>
        <dbReference type="ChEBI" id="CHEBI:456216"/>
        <dbReference type="EC" id="2.7.11.1"/>
    </reaction>
</comment>
<dbReference type="InterPro" id="IPR008271">
    <property type="entry name" value="Ser/Thr_kinase_AS"/>
</dbReference>
<dbReference type="EMBL" id="JBDJPC010000012">
    <property type="protein sequence ID" value="KAL1489481.1"/>
    <property type="molecule type" value="Genomic_DNA"/>
</dbReference>
<dbReference type="CDD" id="cd14136">
    <property type="entry name" value="STKc_SRPK"/>
    <property type="match status" value="1"/>
</dbReference>
<evidence type="ECO:0000256" key="10">
    <source>
        <dbReference type="SAM" id="MobiDB-lite"/>
    </source>
</evidence>
<dbReference type="PANTHER" id="PTHR47634:SF9">
    <property type="entry name" value="PROTEIN KINASE DOMAIN-CONTAINING PROTEIN-RELATED"/>
    <property type="match status" value="1"/>
</dbReference>
<dbReference type="InterPro" id="IPR000719">
    <property type="entry name" value="Prot_kinase_dom"/>
</dbReference>
<evidence type="ECO:0000256" key="6">
    <source>
        <dbReference type="ARBA" id="ARBA00022840"/>
    </source>
</evidence>
<dbReference type="PROSITE" id="PS50011">
    <property type="entry name" value="PROTEIN_KINASE_DOM"/>
    <property type="match status" value="1"/>
</dbReference>
<organism evidence="12 13">
    <name type="scientific">Hypothenemus hampei</name>
    <name type="common">Coffee berry borer</name>
    <dbReference type="NCBI Taxonomy" id="57062"/>
    <lineage>
        <taxon>Eukaryota</taxon>
        <taxon>Metazoa</taxon>
        <taxon>Ecdysozoa</taxon>
        <taxon>Arthropoda</taxon>
        <taxon>Hexapoda</taxon>
        <taxon>Insecta</taxon>
        <taxon>Pterygota</taxon>
        <taxon>Neoptera</taxon>
        <taxon>Endopterygota</taxon>
        <taxon>Coleoptera</taxon>
        <taxon>Polyphaga</taxon>
        <taxon>Cucujiformia</taxon>
        <taxon>Curculionidae</taxon>
        <taxon>Scolytinae</taxon>
        <taxon>Hypothenemus</taxon>
    </lineage>
</organism>
<keyword evidence="6 9" id="KW-0067">ATP-binding</keyword>
<dbReference type="AlphaFoldDB" id="A0ABD1E552"/>
<evidence type="ECO:0000256" key="9">
    <source>
        <dbReference type="PROSITE-ProRule" id="PRU10141"/>
    </source>
</evidence>
<dbReference type="FunFam" id="1.10.510.10:FF:000275">
    <property type="entry name" value="SRSF protein kinase 2 isoform X3"/>
    <property type="match status" value="1"/>
</dbReference>
<dbReference type="PANTHER" id="PTHR47634">
    <property type="entry name" value="PROTEIN KINASE DOMAIN-CONTAINING PROTEIN-RELATED"/>
    <property type="match status" value="1"/>
</dbReference>
<dbReference type="SUPFAM" id="SSF56112">
    <property type="entry name" value="Protein kinase-like (PK-like)"/>
    <property type="match status" value="1"/>
</dbReference>
<dbReference type="Pfam" id="PF00069">
    <property type="entry name" value="Pkinase"/>
    <property type="match status" value="2"/>
</dbReference>
<evidence type="ECO:0000256" key="4">
    <source>
        <dbReference type="ARBA" id="ARBA00022741"/>
    </source>
</evidence>
<feature type="compositionally biased region" description="Polar residues" evidence="10">
    <location>
        <begin position="267"/>
        <end position="277"/>
    </location>
</feature>
<dbReference type="GO" id="GO:0005524">
    <property type="term" value="F:ATP binding"/>
    <property type="evidence" value="ECO:0007669"/>
    <property type="project" value="UniProtKB-UniRule"/>
</dbReference>
<proteinExistence type="predicted"/>
<dbReference type="PROSITE" id="PS00107">
    <property type="entry name" value="PROTEIN_KINASE_ATP"/>
    <property type="match status" value="1"/>
</dbReference>
<name>A0ABD1E552_HYPHA</name>
<feature type="region of interest" description="Disordered" evidence="10">
    <location>
        <begin position="267"/>
        <end position="290"/>
    </location>
</feature>
<evidence type="ECO:0000313" key="12">
    <source>
        <dbReference type="EMBL" id="KAL1489481.1"/>
    </source>
</evidence>
<evidence type="ECO:0000259" key="11">
    <source>
        <dbReference type="PROSITE" id="PS50011"/>
    </source>
</evidence>